<dbReference type="AlphaFoldDB" id="A0A2H3DBI6"/>
<accession>A0A2H3DBI6</accession>
<dbReference type="EMBL" id="KZ293671">
    <property type="protein sequence ID" value="PBK88772.1"/>
    <property type="molecule type" value="Genomic_DNA"/>
</dbReference>
<sequence length="595" mass="65417">MMVVEEPPPSIYCTSVIPKLPLPLLKKGWAKSSHHMLLGHQLQIYAAKRMTNTKKAAEWANSQAPDDLPFLPDDNLSDEEKEWKTAVIKQMSTISLFCYAIPNWLDYHWGKGDSPATMSKKQAANDSVVSFLSCLAGIDVNSCQRALTVEQLFGKDNLTVSEAFNKHWKEVGGEGKGRTGARTIFVASEFVKLSMEEQKMWKARAAEDAKVVKKSKELTLKAPTLLPPEETQKAMDSLAWILGPLLDGFIMMLGCHASLIVTGLEPQKGGQINILTLHHSYDKSLVPLQFHEAGGERGKECYKMFLAAMGNYIVTCYTKEEQQARALPDTMPPNKPTNFLHWDIPWNVPHGKDGDTVDKAGGKDGASKGGNLSSEAVSGTKKTKKKGKGKKRARTDSDNAENDGPLMKKKDLGHTTKSATSNDTAKESSARGTQSSQQAMLDDITNKVAIREDAIVEGLNGIHITNTISVSPLMAENCARIDPSLLVVGVVLGTLIPNCSPNYMPNLFGLQSEMSGAGTRGPSPPLKDFTPVPQQQKRPKVIQRPCTPEDFDMSEEAHWPNWLKLMRAYLNDFDLGTEWMDAVAALMAVEGQYNF</sequence>
<feature type="compositionally biased region" description="Basic and acidic residues" evidence="1">
    <location>
        <begin position="350"/>
        <end position="366"/>
    </location>
</feature>
<dbReference type="OrthoDB" id="3059271at2759"/>
<organism evidence="2 3">
    <name type="scientific">Armillaria gallica</name>
    <name type="common">Bulbous honey fungus</name>
    <name type="synonym">Armillaria bulbosa</name>
    <dbReference type="NCBI Taxonomy" id="47427"/>
    <lineage>
        <taxon>Eukaryota</taxon>
        <taxon>Fungi</taxon>
        <taxon>Dikarya</taxon>
        <taxon>Basidiomycota</taxon>
        <taxon>Agaricomycotina</taxon>
        <taxon>Agaricomycetes</taxon>
        <taxon>Agaricomycetidae</taxon>
        <taxon>Agaricales</taxon>
        <taxon>Marasmiineae</taxon>
        <taxon>Physalacriaceae</taxon>
        <taxon>Armillaria</taxon>
    </lineage>
</organism>
<feature type="region of interest" description="Disordered" evidence="1">
    <location>
        <begin position="328"/>
        <end position="439"/>
    </location>
</feature>
<feature type="compositionally biased region" description="Polar residues" evidence="1">
    <location>
        <begin position="430"/>
        <end position="439"/>
    </location>
</feature>
<evidence type="ECO:0000256" key="1">
    <source>
        <dbReference type="SAM" id="MobiDB-lite"/>
    </source>
</evidence>
<reference evidence="3" key="1">
    <citation type="journal article" date="2017" name="Nat. Ecol. Evol.">
        <title>Genome expansion and lineage-specific genetic innovations in the forest pathogenic fungi Armillaria.</title>
        <authorList>
            <person name="Sipos G."/>
            <person name="Prasanna A.N."/>
            <person name="Walter M.C."/>
            <person name="O'Connor E."/>
            <person name="Balint B."/>
            <person name="Krizsan K."/>
            <person name="Kiss B."/>
            <person name="Hess J."/>
            <person name="Varga T."/>
            <person name="Slot J."/>
            <person name="Riley R."/>
            <person name="Boka B."/>
            <person name="Rigling D."/>
            <person name="Barry K."/>
            <person name="Lee J."/>
            <person name="Mihaltcheva S."/>
            <person name="LaButti K."/>
            <person name="Lipzen A."/>
            <person name="Waldron R."/>
            <person name="Moloney N.M."/>
            <person name="Sperisen C."/>
            <person name="Kredics L."/>
            <person name="Vagvoelgyi C."/>
            <person name="Patrignani A."/>
            <person name="Fitzpatrick D."/>
            <person name="Nagy I."/>
            <person name="Doyle S."/>
            <person name="Anderson J.B."/>
            <person name="Grigoriev I.V."/>
            <person name="Gueldener U."/>
            <person name="Muensterkoetter M."/>
            <person name="Nagy L.G."/>
        </authorList>
    </citation>
    <scope>NUCLEOTIDE SEQUENCE [LARGE SCALE GENOMIC DNA]</scope>
    <source>
        <strain evidence="3">Ar21-2</strain>
    </source>
</reference>
<feature type="compositionally biased region" description="Basic residues" evidence="1">
    <location>
        <begin position="381"/>
        <end position="393"/>
    </location>
</feature>
<proteinExistence type="predicted"/>
<protein>
    <submittedName>
        <fullName evidence="2">Uncharacterized protein</fullName>
    </submittedName>
</protein>
<evidence type="ECO:0000313" key="3">
    <source>
        <dbReference type="Proteomes" id="UP000217790"/>
    </source>
</evidence>
<dbReference type="InParanoid" id="A0A2H3DBI6"/>
<dbReference type="Proteomes" id="UP000217790">
    <property type="component" value="Unassembled WGS sequence"/>
</dbReference>
<keyword evidence="3" id="KW-1185">Reference proteome</keyword>
<name>A0A2H3DBI6_ARMGA</name>
<evidence type="ECO:0000313" key="2">
    <source>
        <dbReference type="EMBL" id="PBK88772.1"/>
    </source>
</evidence>
<gene>
    <name evidence="2" type="ORF">ARMGADRAFT_1084330</name>
</gene>
<dbReference type="STRING" id="47427.A0A2H3DBI6"/>